<keyword evidence="2" id="KW-1185">Reference proteome</keyword>
<evidence type="ECO:0000313" key="3">
    <source>
        <dbReference type="RefSeq" id="XP_011008594.1"/>
    </source>
</evidence>
<sequence>MDKFSDISGLTINQAKSSLYLSDVDMDIQNSICGQLGFQQGVLPDVSSSSNRSCSPSKFTGLQCSSFRAPSSGKYKVSSLDFYGRARSLSHVGAKVARHSICYPLREGGLGINNLKPWNKAATMKHIWKILQSREGCRSWFIKRIGNGSSTSLWYDYWLPDGKKLIDILPLRVLTSTGLSWASMVSNIIHGSCWNFPNILELESTWNTITFNPHLAREDQLIWTGHHSGEFTIKSAWELIRDKRLTNNMYHLLWFKGHIPRQSFILWLASLGRLRTLDRLHGAETNTTCILCGLHVETHEHLFFECKLHQLSLGSYLSPASMQWPCKPWKHLLQWAASYYKKKNDSDHMIARLLLSTTVYFLWHERNNRVFTNTAQTYQTTAEVIFQQIRTRIANMDHASTIPARTRAIWNV</sequence>
<proteinExistence type="predicted"/>
<dbReference type="Proteomes" id="UP000694918">
    <property type="component" value="Unplaced"/>
</dbReference>
<gene>
    <name evidence="3" type="primary">LOC105113923</name>
</gene>
<reference evidence="3" key="1">
    <citation type="submission" date="2025-08" db="UniProtKB">
        <authorList>
            <consortium name="RefSeq"/>
        </authorList>
    </citation>
    <scope>IDENTIFICATION</scope>
</reference>
<dbReference type="RefSeq" id="XP_011008594.1">
    <property type="nucleotide sequence ID" value="XM_011010292.1"/>
</dbReference>
<dbReference type="Pfam" id="PF13966">
    <property type="entry name" value="zf-RVT"/>
    <property type="match status" value="1"/>
</dbReference>
<dbReference type="InterPro" id="IPR026960">
    <property type="entry name" value="RVT-Znf"/>
</dbReference>
<organism evidence="2 3">
    <name type="scientific">Populus euphratica</name>
    <name type="common">Euphrates poplar</name>
    <dbReference type="NCBI Taxonomy" id="75702"/>
    <lineage>
        <taxon>Eukaryota</taxon>
        <taxon>Viridiplantae</taxon>
        <taxon>Streptophyta</taxon>
        <taxon>Embryophyta</taxon>
        <taxon>Tracheophyta</taxon>
        <taxon>Spermatophyta</taxon>
        <taxon>Magnoliopsida</taxon>
        <taxon>eudicotyledons</taxon>
        <taxon>Gunneridae</taxon>
        <taxon>Pentapetalae</taxon>
        <taxon>rosids</taxon>
        <taxon>fabids</taxon>
        <taxon>Malpighiales</taxon>
        <taxon>Salicaceae</taxon>
        <taxon>Saliceae</taxon>
        <taxon>Populus</taxon>
    </lineage>
</organism>
<name>A0AAJ6X7V8_POPEU</name>
<dbReference type="KEGG" id="peu:105113923"/>
<dbReference type="AlphaFoldDB" id="A0AAJ6X7V8"/>
<evidence type="ECO:0000313" key="2">
    <source>
        <dbReference type="Proteomes" id="UP000694918"/>
    </source>
</evidence>
<protein>
    <submittedName>
        <fullName evidence="3">Uncharacterized protein LOC105113923</fullName>
    </submittedName>
</protein>
<evidence type="ECO:0000259" key="1">
    <source>
        <dbReference type="Pfam" id="PF13966"/>
    </source>
</evidence>
<accession>A0AAJ6X7V8</accession>
<dbReference type="PANTHER" id="PTHR33116">
    <property type="entry name" value="REVERSE TRANSCRIPTASE ZINC-BINDING DOMAIN-CONTAINING PROTEIN-RELATED-RELATED"/>
    <property type="match status" value="1"/>
</dbReference>
<feature type="domain" description="Reverse transcriptase zinc-binding" evidence="1">
    <location>
        <begin position="231"/>
        <end position="309"/>
    </location>
</feature>
<dbReference type="PANTHER" id="PTHR33116:SF76">
    <property type="entry name" value="DUF4283 DOMAIN-CONTAINING PROTEIN"/>
    <property type="match status" value="1"/>
</dbReference>
<dbReference type="GeneID" id="105113923"/>